<name>A0A9P7DNM4_9AGAM</name>
<dbReference type="EMBL" id="JABBWE010000011">
    <property type="protein sequence ID" value="KAG1799265.1"/>
    <property type="molecule type" value="Genomic_DNA"/>
</dbReference>
<sequence length="333" mass="35695">MDTPTSTLQNPPDQHLLTLQSILECILRLDMLNQRIDMLERRLDVSDHGVREAMQEIRSVKNVVCDYQSGFTMEHSGGRGGVVDSQAGVNDLTAVISPGSSHNSQIMLQPAALHGTSSGVMGSLSGGTTGPLRYGARSPPITVKHSGGRDGIVDSQAGLNSLNGIPPSISSHDPYLVPQPAPSYRVTGSVPEGTEGLLLNGTCGFVNNDYVTHQHSIYSEDFTASYGMDATESSSEGVGARFDLSLDVDGTSDPVCESAAQQLGSVVQTGRTKVKVGRPRVKCPWDKCPKFISKDGLGRHINEVHEKKIVAICSRCKKDFTRTNVMTHHACPL</sequence>
<dbReference type="GeneID" id="64599759"/>
<keyword evidence="2" id="KW-1185">Reference proteome</keyword>
<dbReference type="RefSeq" id="XP_041163664.1">
    <property type="nucleotide sequence ID" value="XM_041305995.1"/>
</dbReference>
<organism evidence="1 2">
    <name type="scientific">Suillus plorans</name>
    <dbReference type="NCBI Taxonomy" id="116603"/>
    <lineage>
        <taxon>Eukaryota</taxon>
        <taxon>Fungi</taxon>
        <taxon>Dikarya</taxon>
        <taxon>Basidiomycota</taxon>
        <taxon>Agaricomycotina</taxon>
        <taxon>Agaricomycetes</taxon>
        <taxon>Agaricomycetidae</taxon>
        <taxon>Boletales</taxon>
        <taxon>Suillineae</taxon>
        <taxon>Suillaceae</taxon>
        <taxon>Suillus</taxon>
    </lineage>
</organism>
<evidence type="ECO:0000313" key="1">
    <source>
        <dbReference type="EMBL" id="KAG1799265.1"/>
    </source>
</evidence>
<protein>
    <submittedName>
        <fullName evidence="1">Uncharacterized protein</fullName>
    </submittedName>
</protein>
<dbReference type="OrthoDB" id="2673984at2759"/>
<comment type="caution">
    <text evidence="1">The sequence shown here is derived from an EMBL/GenBank/DDBJ whole genome shotgun (WGS) entry which is preliminary data.</text>
</comment>
<evidence type="ECO:0000313" key="2">
    <source>
        <dbReference type="Proteomes" id="UP000719766"/>
    </source>
</evidence>
<reference evidence="1" key="1">
    <citation type="journal article" date="2020" name="New Phytol.">
        <title>Comparative genomics reveals dynamic genome evolution in host specialist ectomycorrhizal fungi.</title>
        <authorList>
            <person name="Lofgren L.A."/>
            <person name="Nguyen N.H."/>
            <person name="Vilgalys R."/>
            <person name="Ruytinx J."/>
            <person name="Liao H.L."/>
            <person name="Branco S."/>
            <person name="Kuo A."/>
            <person name="LaButti K."/>
            <person name="Lipzen A."/>
            <person name="Andreopoulos W."/>
            <person name="Pangilinan J."/>
            <person name="Riley R."/>
            <person name="Hundley H."/>
            <person name="Na H."/>
            <person name="Barry K."/>
            <person name="Grigoriev I.V."/>
            <person name="Stajich J.E."/>
            <person name="Kennedy P.G."/>
        </authorList>
    </citation>
    <scope>NUCLEOTIDE SEQUENCE</scope>
    <source>
        <strain evidence="1">S12</strain>
    </source>
</reference>
<dbReference type="Proteomes" id="UP000719766">
    <property type="component" value="Unassembled WGS sequence"/>
</dbReference>
<dbReference type="AlphaFoldDB" id="A0A9P7DNM4"/>
<gene>
    <name evidence="1" type="ORF">HD556DRAFT_1439671</name>
</gene>
<accession>A0A9P7DNM4</accession>
<proteinExistence type="predicted"/>